<organism evidence="3 4">
    <name type="scientific">Longibacter salinarum</name>
    <dbReference type="NCBI Taxonomy" id="1850348"/>
    <lineage>
        <taxon>Bacteria</taxon>
        <taxon>Pseudomonadati</taxon>
        <taxon>Rhodothermota</taxon>
        <taxon>Rhodothermia</taxon>
        <taxon>Rhodothermales</taxon>
        <taxon>Salisaetaceae</taxon>
        <taxon>Longibacter</taxon>
    </lineage>
</organism>
<dbReference type="Pfam" id="PF04972">
    <property type="entry name" value="BON"/>
    <property type="match status" value="1"/>
</dbReference>
<dbReference type="InterPro" id="IPR007055">
    <property type="entry name" value="BON_dom"/>
</dbReference>
<keyword evidence="4" id="KW-1185">Reference proteome</keyword>
<evidence type="ECO:0000259" key="2">
    <source>
        <dbReference type="PROSITE" id="PS51782"/>
    </source>
</evidence>
<comment type="caution">
    <text evidence="3">The sequence shown here is derived from an EMBL/GenBank/DDBJ whole genome shotgun (WGS) entry which is preliminary data.</text>
</comment>
<dbReference type="Gene3D" id="3.30.1340.30">
    <property type="match status" value="1"/>
</dbReference>
<evidence type="ECO:0000313" key="3">
    <source>
        <dbReference type="EMBL" id="PEN12301.1"/>
    </source>
</evidence>
<dbReference type="Gene3D" id="3.10.350.10">
    <property type="entry name" value="LysM domain"/>
    <property type="match status" value="1"/>
</dbReference>
<dbReference type="SUPFAM" id="SSF54106">
    <property type="entry name" value="LysM domain"/>
    <property type="match status" value="1"/>
</dbReference>
<dbReference type="AlphaFoldDB" id="A0A2A8CV24"/>
<dbReference type="Proteomes" id="UP000220102">
    <property type="component" value="Unassembled WGS sequence"/>
</dbReference>
<dbReference type="Pfam" id="PF01476">
    <property type="entry name" value="LysM"/>
    <property type="match status" value="1"/>
</dbReference>
<proteinExistence type="predicted"/>
<evidence type="ECO:0000313" key="4">
    <source>
        <dbReference type="Proteomes" id="UP000220102"/>
    </source>
</evidence>
<gene>
    <name evidence="3" type="ORF">CRI94_14825</name>
</gene>
<feature type="domain" description="LysM" evidence="2">
    <location>
        <begin position="178"/>
        <end position="221"/>
    </location>
</feature>
<name>A0A2A8CV24_9BACT</name>
<dbReference type="PROSITE" id="PS51782">
    <property type="entry name" value="LYSM"/>
    <property type="match status" value="1"/>
</dbReference>
<protein>
    <submittedName>
        <fullName evidence="3">N-acetylmuramoyl-L-alanine amidase</fullName>
    </submittedName>
</protein>
<sequence>MQSHVFASYAHCFMRVKLFIPRLFVFGLVALLVSGCQMQSDALQPPPAPDPETALAEPDPVTHAVDAEKAVPARTTTAATRTLQQRLDDASAEARVIHALAKQSQLRIFDFHPTVKDGRLTLSGDVNTSEQHRVLERVLARVDGVHSVNNQVTVAGQSVAEARQMIADAGGDTESKGAYYTVRSGDTLWKIARRHRASVERIKDLNEIRGTSLQPGQRIRVR</sequence>
<accession>A0A2A8CV24</accession>
<dbReference type="EMBL" id="PDEQ01000008">
    <property type="protein sequence ID" value="PEN12301.1"/>
    <property type="molecule type" value="Genomic_DNA"/>
</dbReference>
<feature type="domain" description="BON" evidence="1">
    <location>
        <begin position="88"/>
        <end position="156"/>
    </location>
</feature>
<dbReference type="InterPro" id="IPR018392">
    <property type="entry name" value="LysM"/>
</dbReference>
<reference evidence="3 4" key="1">
    <citation type="submission" date="2017-10" db="EMBL/GenBank/DDBJ databases">
        <title>Draft genome of Longibacter Salinarum.</title>
        <authorList>
            <person name="Goh K.M."/>
            <person name="Shamsir M.S."/>
            <person name="Lim S.W."/>
        </authorList>
    </citation>
    <scope>NUCLEOTIDE SEQUENCE [LARGE SCALE GENOMIC DNA]</scope>
    <source>
        <strain evidence="3 4">KCTC 52045</strain>
    </source>
</reference>
<dbReference type="SMART" id="SM00257">
    <property type="entry name" value="LysM"/>
    <property type="match status" value="1"/>
</dbReference>
<evidence type="ECO:0000259" key="1">
    <source>
        <dbReference type="PROSITE" id="PS50914"/>
    </source>
</evidence>
<dbReference type="PROSITE" id="PS50914">
    <property type="entry name" value="BON"/>
    <property type="match status" value="1"/>
</dbReference>
<dbReference type="CDD" id="cd00118">
    <property type="entry name" value="LysM"/>
    <property type="match status" value="1"/>
</dbReference>
<dbReference type="OrthoDB" id="977752at2"/>
<dbReference type="InterPro" id="IPR036779">
    <property type="entry name" value="LysM_dom_sf"/>
</dbReference>